<dbReference type="Proteomes" id="UP000268048">
    <property type="component" value="Chromosome"/>
</dbReference>
<dbReference type="PANTHER" id="PTHR44688">
    <property type="entry name" value="DNA-BINDING TRANSCRIPTIONAL ACTIVATOR DEVR_DOSR"/>
    <property type="match status" value="1"/>
</dbReference>
<evidence type="ECO:0000313" key="6">
    <source>
        <dbReference type="Proteomes" id="UP000268048"/>
    </source>
</evidence>
<feature type="domain" description="HTH luxR-type" evidence="4">
    <location>
        <begin position="175"/>
        <end position="240"/>
    </location>
</feature>
<evidence type="ECO:0000256" key="3">
    <source>
        <dbReference type="ARBA" id="ARBA00023163"/>
    </source>
</evidence>
<dbReference type="InterPro" id="IPR036693">
    <property type="entry name" value="TF_LuxR_autoind-bd_dom_sf"/>
</dbReference>
<proteinExistence type="predicted"/>
<name>A0A3G7TV70_9PSED</name>
<organism evidence="5 6">
    <name type="scientific">Pseudomonas chlororaphis</name>
    <dbReference type="NCBI Taxonomy" id="587753"/>
    <lineage>
        <taxon>Bacteria</taxon>
        <taxon>Pseudomonadati</taxon>
        <taxon>Pseudomonadota</taxon>
        <taxon>Gammaproteobacteria</taxon>
        <taxon>Pseudomonadales</taxon>
        <taxon>Pseudomonadaceae</taxon>
        <taxon>Pseudomonas</taxon>
    </lineage>
</organism>
<dbReference type="InterPro" id="IPR000792">
    <property type="entry name" value="Tscrpt_reg_LuxR_C"/>
</dbReference>
<dbReference type="GO" id="GO:0006355">
    <property type="term" value="P:regulation of DNA-templated transcription"/>
    <property type="evidence" value="ECO:0007669"/>
    <property type="project" value="InterPro"/>
</dbReference>
<dbReference type="CDD" id="cd06170">
    <property type="entry name" value="LuxR_C_like"/>
    <property type="match status" value="1"/>
</dbReference>
<dbReference type="SMART" id="SM00421">
    <property type="entry name" value="HTH_LUXR"/>
    <property type="match status" value="1"/>
</dbReference>
<evidence type="ECO:0000259" key="4">
    <source>
        <dbReference type="PROSITE" id="PS50043"/>
    </source>
</evidence>
<dbReference type="PROSITE" id="PS00622">
    <property type="entry name" value="HTH_LUXR_1"/>
    <property type="match status" value="1"/>
</dbReference>
<dbReference type="PANTHER" id="PTHR44688:SF16">
    <property type="entry name" value="DNA-BINDING TRANSCRIPTIONAL ACTIVATOR DEVR_DOSR"/>
    <property type="match status" value="1"/>
</dbReference>
<dbReference type="SUPFAM" id="SSF75516">
    <property type="entry name" value="Pheromone-binding domain of LuxR-like quorum-sensing transcription factors"/>
    <property type="match status" value="1"/>
</dbReference>
<dbReference type="RefSeq" id="WP_124322230.1">
    <property type="nucleotide sequence ID" value="NZ_CP027753.1"/>
</dbReference>
<keyword evidence="2" id="KW-0238">DNA-binding</keyword>
<sequence length="242" mass="27257">MDSRLKYSDFIPADESKSNVCLKLELEKLLGDLQGASYAYFAAPRNREVAPLIISNYPSRWLKAYKNANYHLIDPIIHHGLKSCAPFSWSDALQAAPCERSRELFRRSSQYRICTGATFTLHDAGGMFSSLSLCNGGPQAEFEHRMADQQGHLQMALIRFHSRLLSLRAMDELFPEPQTGPLSARELGVLKWVMMGKAYREIAVICAISERTVKFHMSNISGKLQVCNAKQAVYEAQRQGIL</sequence>
<evidence type="ECO:0000256" key="2">
    <source>
        <dbReference type="ARBA" id="ARBA00023125"/>
    </source>
</evidence>
<dbReference type="PROSITE" id="PS50043">
    <property type="entry name" value="HTH_LUXR_2"/>
    <property type="match status" value="1"/>
</dbReference>
<protein>
    <submittedName>
        <fullName evidence="5">N-3-oxohexanoyl-L-homoserine lactone quorum-sensing transcriptional activator</fullName>
    </submittedName>
</protein>
<dbReference type="GO" id="GO:0003677">
    <property type="term" value="F:DNA binding"/>
    <property type="evidence" value="ECO:0007669"/>
    <property type="project" value="UniProtKB-KW"/>
</dbReference>
<dbReference type="PRINTS" id="PR00038">
    <property type="entry name" value="HTHLUXR"/>
</dbReference>
<dbReference type="Gene3D" id="3.30.450.80">
    <property type="entry name" value="Transcription factor LuxR-like, autoinducer-binding domain"/>
    <property type="match status" value="1"/>
</dbReference>
<dbReference type="AlphaFoldDB" id="A0A3G7TV70"/>
<dbReference type="Pfam" id="PF00196">
    <property type="entry name" value="GerE"/>
    <property type="match status" value="1"/>
</dbReference>
<dbReference type="SUPFAM" id="SSF46894">
    <property type="entry name" value="C-terminal effector domain of the bipartite response regulators"/>
    <property type="match status" value="1"/>
</dbReference>
<dbReference type="Gene3D" id="1.10.10.10">
    <property type="entry name" value="Winged helix-like DNA-binding domain superfamily/Winged helix DNA-binding domain"/>
    <property type="match status" value="1"/>
</dbReference>
<reference evidence="5 6" key="1">
    <citation type="submission" date="2018-03" db="EMBL/GenBank/DDBJ databases">
        <title>Diversity of phytobeneficial traits revealed by whole-genome analysis of worldwide-isolated phenazine-producing Pseudomonas spp.</title>
        <authorList>
            <person name="Biessy A."/>
            <person name="Novinscak A."/>
            <person name="Blom J."/>
            <person name="Leger G."/>
            <person name="Thomashow L.S."/>
            <person name="Cazorla F.M."/>
            <person name="Josic D."/>
            <person name="Filion M."/>
        </authorList>
    </citation>
    <scope>NUCLEOTIDE SEQUENCE [LARGE SCALE GENOMIC DNA]</scope>
    <source>
        <strain evidence="5 6">B25</strain>
    </source>
</reference>
<accession>A0A3G7TV70</accession>
<dbReference type="Pfam" id="PF03472">
    <property type="entry name" value="Autoind_bind"/>
    <property type="match status" value="1"/>
</dbReference>
<dbReference type="EMBL" id="CP027753">
    <property type="protein sequence ID" value="AZE51025.1"/>
    <property type="molecule type" value="Genomic_DNA"/>
</dbReference>
<evidence type="ECO:0000313" key="5">
    <source>
        <dbReference type="EMBL" id="AZE51025.1"/>
    </source>
</evidence>
<dbReference type="InterPro" id="IPR005143">
    <property type="entry name" value="TF_LuxR_autoind-bd_dom"/>
</dbReference>
<gene>
    <name evidence="5" type="ORF">C4K04_5376</name>
</gene>
<keyword evidence="1" id="KW-0805">Transcription regulation</keyword>
<evidence type="ECO:0000256" key="1">
    <source>
        <dbReference type="ARBA" id="ARBA00023015"/>
    </source>
</evidence>
<dbReference type="InterPro" id="IPR016032">
    <property type="entry name" value="Sig_transdc_resp-reg_C-effctor"/>
</dbReference>
<dbReference type="InterPro" id="IPR036388">
    <property type="entry name" value="WH-like_DNA-bd_sf"/>
</dbReference>
<keyword evidence="3" id="KW-0804">Transcription</keyword>